<protein>
    <submittedName>
        <fullName evidence="6">LysR substrate-binding domain-containing protein</fullName>
    </submittedName>
</protein>
<dbReference type="InterPro" id="IPR000847">
    <property type="entry name" value="LysR_HTH_N"/>
</dbReference>
<evidence type="ECO:0000313" key="6">
    <source>
        <dbReference type="EMBL" id="MCW3473824.1"/>
    </source>
</evidence>
<dbReference type="Proteomes" id="UP001165679">
    <property type="component" value="Unassembled WGS sequence"/>
</dbReference>
<evidence type="ECO:0000313" key="7">
    <source>
        <dbReference type="Proteomes" id="UP001165679"/>
    </source>
</evidence>
<keyword evidence="4" id="KW-0804">Transcription</keyword>
<organism evidence="6 7">
    <name type="scientific">Limobrevibacterium gyesilva</name>
    <dbReference type="NCBI Taxonomy" id="2991712"/>
    <lineage>
        <taxon>Bacteria</taxon>
        <taxon>Pseudomonadati</taxon>
        <taxon>Pseudomonadota</taxon>
        <taxon>Alphaproteobacteria</taxon>
        <taxon>Acetobacterales</taxon>
        <taxon>Acetobacteraceae</taxon>
        <taxon>Limobrevibacterium</taxon>
    </lineage>
</organism>
<dbReference type="FunFam" id="1.10.10.10:FF:000001">
    <property type="entry name" value="LysR family transcriptional regulator"/>
    <property type="match status" value="1"/>
</dbReference>
<dbReference type="SUPFAM" id="SSF53850">
    <property type="entry name" value="Periplasmic binding protein-like II"/>
    <property type="match status" value="1"/>
</dbReference>
<keyword evidence="7" id="KW-1185">Reference proteome</keyword>
<dbReference type="Pfam" id="PF00126">
    <property type="entry name" value="HTH_1"/>
    <property type="match status" value="1"/>
</dbReference>
<dbReference type="Gene3D" id="1.10.10.10">
    <property type="entry name" value="Winged helix-like DNA-binding domain superfamily/Winged helix DNA-binding domain"/>
    <property type="match status" value="1"/>
</dbReference>
<dbReference type="CDD" id="cd08442">
    <property type="entry name" value="PBP2_YofA_SoxR_like"/>
    <property type="match status" value="1"/>
</dbReference>
<dbReference type="PANTHER" id="PTHR30126:SF40">
    <property type="entry name" value="HTH-TYPE TRANSCRIPTIONAL REGULATOR GLTR"/>
    <property type="match status" value="1"/>
</dbReference>
<proteinExistence type="inferred from homology"/>
<accession>A0AA42CDG6</accession>
<dbReference type="RefSeq" id="WP_264712442.1">
    <property type="nucleotide sequence ID" value="NZ_JAPDNT010000002.1"/>
</dbReference>
<reference evidence="6" key="1">
    <citation type="submission" date="2022-09" db="EMBL/GenBank/DDBJ databases">
        <title>Rhodovastum sp. nov. RN2-1 isolated from soil in Seongnam, South Korea.</title>
        <authorList>
            <person name="Le N.T."/>
        </authorList>
    </citation>
    <scope>NUCLEOTIDE SEQUENCE</scope>
    <source>
        <strain evidence="6">RN2-1</strain>
    </source>
</reference>
<evidence type="ECO:0000256" key="2">
    <source>
        <dbReference type="ARBA" id="ARBA00023015"/>
    </source>
</evidence>
<comment type="similarity">
    <text evidence="1">Belongs to the LysR transcriptional regulatory family.</text>
</comment>
<dbReference type="InterPro" id="IPR036390">
    <property type="entry name" value="WH_DNA-bd_sf"/>
</dbReference>
<keyword evidence="2" id="KW-0805">Transcription regulation</keyword>
<name>A0AA42CDG6_9PROT</name>
<reference evidence="6" key="2">
    <citation type="submission" date="2022-10" db="EMBL/GenBank/DDBJ databases">
        <authorList>
            <person name="Trinh H.N."/>
        </authorList>
    </citation>
    <scope>NUCLEOTIDE SEQUENCE</scope>
    <source>
        <strain evidence="6">RN2-1</strain>
    </source>
</reference>
<evidence type="ECO:0000259" key="5">
    <source>
        <dbReference type="PROSITE" id="PS50931"/>
    </source>
</evidence>
<feature type="domain" description="HTH lysR-type" evidence="5">
    <location>
        <begin position="1"/>
        <end position="58"/>
    </location>
</feature>
<dbReference type="GO" id="GO:0003700">
    <property type="term" value="F:DNA-binding transcription factor activity"/>
    <property type="evidence" value="ECO:0007669"/>
    <property type="project" value="InterPro"/>
</dbReference>
<evidence type="ECO:0000256" key="3">
    <source>
        <dbReference type="ARBA" id="ARBA00023125"/>
    </source>
</evidence>
<dbReference type="Pfam" id="PF03466">
    <property type="entry name" value="LysR_substrate"/>
    <property type="match status" value="1"/>
</dbReference>
<gene>
    <name evidence="6" type="ORF">OL599_04470</name>
</gene>
<dbReference type="PANTHER" id="PTHR30126">
    <property type="entry name" value="HTH-TYPE TRANSCRIPTIONAL REGULATOR"/>
    <property type="match status" value="1"/>
</dbReference>
<dbReference type="Gene3D" id="3.40.190.290">
    <property type="match status" value="1"/>
</dbReference>
<sequence>MDASDLRIFQAVARAGGMGRAAAVLNTVQSNVTTRIRMLEQELGAALFHRHHSGVTLTEAGRRLLPYAEQMAELLAQARLAVIDDGVARGALMIGSLETTAALRLPPILSAFTSAHPHVDLTLVTNTSACLITEVLEHRLDGAFVVGPVQHPALAEAAVFREELVLVTAPGVRDPADLSRQAGLKMIVFRAGCAYRQRLEAFLAMRGVVGVRPMEFGTLGGIIGCVGAGIGVTLLPRAVVAADAREGRVATHELPPAEARVETMFIRRADAHLSSAMAAFLDAARPAPMRLAG</sequence>
<dbReference type="InterPro" id="IPR036388">
    <property type="entry name" value="WH-like_DNA-bd_sf"/>
</dbReference>
<comment type="caution">
    <text evidence="6">The sequence shown here is derived from an EMBL/GenBank/DDBJ whole genome shotgun (WGS) entry which is preliminary data.</text>
</comment>
<dbReference type="EMBL" id="JAPDNT010000002">
    <property type="protein sequence ID" value="MCW3473824.1"/>
    <property type="molecule type" value="Genomic_DNA"/>
</dbReference>
<evidence type="ECO:0000256" key="4">
    <source>
        <dbReference type="ARBA" id="ARBA00023163"/>
    </source>
</evidence>
<dbReference type="GO" id="GO:0000976">
    <property type="term" value="F:transcription cis-regulatory region binding"/>
    <property type="evidence" value="ECO:0007669"/>
    <property type="project" value="TreeGrafter"/>
</dbReference>
<dbReference type="AlphaFoldDB" id="A0AA42CDG6"/>
<dbReference type="SUPFAM" id="SSF46785">
    <property type="entry name" value="Winged helix' DNA-binding domain"/>
    <property type="match status" value="1"/>
</dbReference>
<keyword evidence="3" id="KW-0238">DNA-binding</keyword>
<dbReference type="PROSITE" id="PS50931">
    <property type="entry name" value="HTH_LYSR"/>
    <property type="match status" value="1"/>
</dbReference>
<evidence type="ECO:0000256" key="1">
    <source>
        <dbReference type="ARBA" id="ARBA00009437"/>
    </source>
</evidence>
<dbReference type="InterPro" id="IPR005119">
    <property type="entry name" value="LysR_subst-bd"/>
</dbReference>